<feature type="transmembrane region" description="Helical" evidence="1">
    <location>
        <begin position="175"/>
        <end position="192"/>
    </location>
</feature>
<dbReference type="EMBL" id="JAAMOX010000002">
    <property type="protein sequence ID" value="NIH54742.1"/>
    <property type="molecule type" value="Genomic_DNA"/>
</dbReference>
<keyword evidence="1" id="KW-0472">Membrane</keyword>
<evidence type="ECO:0000313" key="2">
    <source>
        <dbReference type="EMBL" id="NIH54742.1"/>
    </source>
</evidence>
<gene>
    <name evidence="2" type="ORF">FHX76_002638</name>
</gene>
<sequence>MSVTREMKQIRRDQIGLLMLCVGCTVGGVIVFASLLTSFIIRIVNGTVDIVADFGLEFAEVTAPNGVTFSPTGVTQTVVAAGDLPAGALVLLRAGEASAMVLWPAVIMLIGMFAWYIGKGRAFGRQSQRTLSWIAALVLALMAVPGFLNLMGTNWALSSVGWGSYPDPRSYSGDYWVIYLALLFCVCVQIGFRTGARLDRDQEGII</sequence>
<feature type="transmembrane region" description="Helical" evidence="1">
    <location>
        <begin position="15"/>
        <end position="41"/>
    </location>
</feature>
<evidence type="ECO:0008006" key="4">
    <source>
        <dbReference type="Google" id="ProtNLM"/>
    </source>
</evidence>
<dbReference type="AlphaFoldDB" id="A0A7X5TVC1"/>
<evidence type="ECO:0000256" key="1">
    <source>
        <dbReference type="SAM" id="Phobius"/>
    </source>
</evidence>
<dbReference type="RefSeq" id="WP_167151269.1">
    <property type="nucleotide sequence ID" value="NZ_JAAMOX010000002.1"/>
</dbReference>
<proteinExistence type="predicted"/>
<keyword evidence="1" id="KW-0812">Transmembrane</keyword>
<evidence type="ECO:0000313" key="3">
    <source>
        <dbReference type="Proteomes" id="UP000541033"/>
    </source>
</evidence>
<dbReference type="Proteomes" id="UP000541033">
    <property type="component" value="Unassembled WGS sequence"/>
</dbReference>
<name>A0A7X5TVC1_9MICO</name>
<accession>A0A7X5TVC1</accession>
<feature type="transmembrane region" description="Helical" evidence="1">
    <location>
        <begin position="130"/>
        <end position="155"/>
    </location>
</feature>
<protein>
    <recommendedName>
        <fullName evidence="4">DUF2975 domain-containing protein</fullName>
    </recommendedName>
</protein>
<comment type="caution">
    <text evidence="2">The sequence shown here is derived from an EMBL/GenBank/DDBJ whole genome shotgun (WGS) entry which is preliminary data.</text>
</comment>
<reference evidence="2 3" key="1">
    <citation type="submission" date="2020-02" db="EMBL/GenBank/DDBJ databases">
        <title>Sequencing the genomes of 1000 actinobacteria strains.</title>
        <authorList>
            <person name="Klenk H.-P."/>
        </authorList>
    </citation>
    <scope>NUCLEOTIDE SEQUENCE [LARGE SCALE GENOMIC DNA]</scope>
    <source>
        <strain evidence="2 3">DSM 27960</strain>
    </source>
</reference>
<organism evidence="2 3">
    <name type="scientific">Lysinibacter cavernae</name>
    <dbReference type="NCBI Taxonomy" id="1640652"/>
    <lineage>
        <taxon>Bacteria</taxon>
        <taxon>Bacillati</taxon>
        <taxon>Actinomycetota</taxon>
        <taxon>Actinomycetes</taxon>
        <taxon>Micrococcales</taxon>
        <taxon>Microbacteriaceae</taxon>
        <taxon>Lysinibacter</taxon>
    </lineage>
</organism>
<keyword evidence="1" id="KW-1133">Transmembrane helix</keyword>
<keyword evidence="3" id="KW-1185">Reference proteome</keyword>
<feature type="transmembrane region" description="Helical" evidence="1">
    <location>
        <begin position="100"/>
        <end position="118"/>
    </location>
</feature>